<dbReference type="RefSeq" id="WP_112862318.1">
    <property type="nucleotide sequence ID" value="NZ_UAQP01000005.1"/>
</dbReference>
<gene>
    <name evidence="4" type="ORF">NCTC11166_01497</name>
</gene>
<evidence type="ECO:0000259" key="3">
    <source>
        <dbReference type="Pfam" id="PF01757"/>
    </source>
</evidence>
<keyword evidence="2" id="KW-1133">Transmembrane helix</keyword>
<proteinExistence type="predicted"/>
<evidence type="ECO:0000313" key="4">
    <source>
        <dbReference type="EMBL" id="SPU53426.1"/>
    </source>
</evidence>
<dbReference type="PANTHER" id="PTHR23028">
    <property type="entry name" value="ACETYLTRANSFERASE"/>
    <property type="match status" value="1"/>
</dbReference>
<feature type="transmembrane region" description="Helical" evidence="2">
    <location>
        <begin position="58"/>
        <end position="76"/>
    </location>
</feature>
<feature type="compositionally biased region" description="Polar residues" evidence="1">
    <location>
        <begin position="358"/>
        <end position="370"/>
    </location>
</feature>
<feature type="transmembrane region" description="Helical" evidence="2">
    <location>
        <begin position="241"/>
        <end position="258"/>
    </location>
</feature>
<dbReference type="GO" id="GO:0009103">
    <property type="term" value="P:lipopolysaccharide biosynthetic process"/>
    <property type="evidence" value="ECO:0007669"/>
    <property type="project" value="TreeGrafter"/>
</dbReference>
<feature type="transmembrane region" description="Helical" evidence="2">
    <location>
        <begin position="20"/>
        <end position="38"/>
    </location>
</feature>
<accession>A0A2X1D3P4</accession>
<evidence type="ECO:0000313" key="5">
    <source>
        <dbReference type="Proteomes" id="UP000251186"/>
    </source>
</evidence>
<dbReference type="Proteomes" id="UP000251186">
    <property type="component" value="Unassembled WGS sequence"/>
</dbReference>
<dbReference type="AlphaFoldDB" id="A0A2X1D3P4"/>
<feature type="domain" description="Acyltransferase 3" evidence="3">
    <location>
        <begin position="21"/>
        <end position="345"/>
    </location>
</feature>
<keyword evidence="4" id="KW-0012">Acyltransferase</keyword>
<dbReference type="EMBL" id="UAQP01000005">
    <property type="protein sequence ID" value="SPU53426.1"/>
    <property type="molecule type" value="Genomic_DNA"/>
</dbReference>
<organism evidence="4 5">
    <name type="scientific">Brevundimonas vesicularis</name>
    <name type="common">Pseudomonas vesicularis</name>
    <dbReference type="NCBI Taxonomy" id="41276"/>
    <lineage>
        <taxon>Bacteria</taxon>
        <taxon>Pseudomonadati</taxon>
        <taxon>Pseudomonadota</taxon>
        <taxon>Alphaproteobacteria</taxon>
        <taxon>Caulobacterales</taxon>
        <taxon>Caulobacteraceae</taxon>
        <taxon>Brevundimonas</taxon>
    </lineage>
</organism>
<feature type="region of interest" description="Disordered" evidence="1">
    <location>
        <begin position="358"/>
        <end position="378"/>
    </location>
</feature>
<dbReference type="Pfam" id="PF01757">
    <property type="entry name" value="Acyl_transf_3"/>
    <property type="match status" value="1"/>
</dbReference>
<dbReference type="GO" id="GO:0016747">
    <property type="term" value="F:acyltransferase activity, transferring groups other than amino-acyl groups"/>
    <property type="evidence" value="ECO:0007669"/>
    <property type="project" value="InterPro"/>
</dbReference>
<dbReference type="GO" id="GO:0016020">
    <property type="term" value="C:membrane"/>
    <property type="evidence" value="ECO:0007669"/>
    <property type="project" value="TreeGrafter"/>
</dbReference>
<feature type="transmembrane region" description="Helical" evidence="2">
    <location>
        <begin position="328"/>
        <end position="349"/>
    </location>
</feature>
<protein>
    <submittedName>
        <fullName evidence="4">Acyltransferase family</fullName>
    </submittedName>
</protein>
<keyword evidence="2" id="KW-0472">Membrane</keyword>
<feature type="transmembrane region" description="Helical" evidence="2">
    <location>
        <begin position="181"/>
        <end position="202"/>
    </location>
</feature>
<sequence>MTEDPAPPERRRPPPIARGGWLDLLRFVVGAMIVLYHFREAAPIPLPLFHPVFDRGYLLTDFFIIDSGYVLARVYGERLANRRIPLSVFYRQRFLRVVPAHMTVSLALAGLVLTAAILGQTPSHPEWFDWSRFPAQFFLVQAYGVPGGEGWNAPTWTLSALLGCYVSLPFLARAARGLSPWLILALGVGGLLAANLSAHAAFGLPIYEMPLRLGFLRAFPLFALGVAVALFARQVYCPPRLAAGLGGSAVVAVAGLQALGPHNLATLGLLTVIIFATGALPIRSPSRLVEHLALMAFAIFLTNEVIRIVWFGVLDAVDWRSWSPSVQWTAWAVGLAAAFGGAAVFRYAFDRPTQAWFNRPQSGSRSTSPAAKSPVPAL</sequence>
<keyword evidence="4" id="KW-0808">Transferase</keyword>
<keyword evidence="2" id="KW-0812">Transmembrane</keyword>
<feature type="transmembrane region" description="Helical" evidence="2">
    <location>
        <begin position="264"/>
        <end position="282"/>
    </location>
</feature>
<evidence type="ECO:0000256" key="2">
    <source>
        <dbReference type="SAM" id="Phobius"/>
    </source>
</evidence>
<name>A0A2X1D3P4_BREVE</name>
<feature type="transmembrane region" description="Helical" evidence="2">
    <location>
        <begin position="97"/>
        <end position="118"/>
    </location>
</feature>
<reference evidence="4 5" key="1">
    <citation type="submission" date="2018-06" db="EMBL/GenBank/DDBJ databases">
        <authorList>
            <consortium name="Pathogen Informatics"/>
            <person name="Doyle S."/>
        </authorList>
    </citation>
    <scope>NUCLEOTIDE SEQUENCE [LARGE SCALE GENOMIC DNA]</scope>
    <source>
        <strain evidence="4 5">NCTC11166</strain>
    </source>
</reference>
<evidence type="ECO:0000256" key="1">
    <source>
        <dbReference type="SAM" id="MobiDB-lite"/>
    </source>
</evidence>
<dbReference type="InterPro" id="IPR050879">
    <property type="entry name" value="Acyltransferase_3"/>
</dbReference>
<feature type="transmembrane region" description="Helical" evidence="2">
    <location>
        <begin position="214"/>
        <end position="232"/>
    </location>
</feature>
<dbReference type="PANTHER" id="PTHR23028:SF53">
    <property type="entry name" value="ACYL_TRANSF_3 DOMAIN-CONTAINING PROTEIN"/>
    <property type="match status" value="1"/>
</dbReference>
<feature type="transmembrane region" description="Helical" evidence="2">
    <location>
        <begin position="294"/>
        <end position="313"/>
    </location>
</feature>
<dbReference type="InterPro" id="IPR002656">
    <property type="entry name" value="Acyl_transf_3_dom"/>
</dbReference>
<feature type="transmembrane region" description="Helical" evidence="2">
    <location>
        <begin position="153"/>
        <end position="172"/>
    </location>
</feature>